<evidence type="ECO:0000313" key="2">
    <source>
        <dbReference type="EMBL" id="MDO1445671.1"/>
    </source>
</evidence>
<gene>
    <name evidence="2" type="ORF">Q0590_05390</name>
</gene>
<dbReference type="EMBL" id="JAUKPO010000002">
    <property type="protein sequence ID" value="MDO1445671.1"/>
    <property type="molecule type" value="Genomic_DNA"/>
</dbReference>
<accession>A0ABT8R0Q6</accession>
<dbReference type="InterPro" id="IPR025345">
    <property type="entry name" value="DUF4249"/>
</dbReference>
<keyword evidence="1" id="KW-0732">Signal</keyword>
<dbReference type="RefSeq" id="WP_302036472.1">
    <property type="nucleotide sequence ID" value="NZ_JAUKPO010000002.1"/>
</dbReference>
<organism evidence="2 3">
    <name type="scientific">Rhodocytophaga aerolata</name>
    <dbReference type="NCBI Taxonomy" id="455078"/>
    <lineage>
        <taxon>Bacteria</taxon>
        <taxon>Pseudomonadati</taxon>
        <taxon>Bacteroidota</taxon>
        <taxon>Cytophagia</taxon>
        <taxon>Cytophagales</taxon>
        <taxon>Rhodocytophagaceae</taxon>
        <taxon>Rhodocytophaga</taxon>
    </lineage>
</organism>
<reference evidence="2" key="1">
    <citation type="submission" date="2023-07" db="EMBL/GenBank/DDBJ databases">
        <title>The genome sequence of Rhodocytophaga aerolata KACC 12507.</title>
        <authorList>
            <person name="Zhang X."/>
        </authorList>
    </citation>
    <scope>NUCLEOTIDE SEQUENCE</scope>
    <source>
        <strain evidence="2">KACC 12507</strain>
    </source>
</reference>
<feature type="signal peptide" evidence="1">
    <location>
        <begin position="1"/>
        <end position="21"/>
    </location>
</feature>
<proteinExistence type="predicted"/>
<dbReference type="Pfam" id="PF14054">
    <property type="entry name" value="DUF4249"/>
    <property type="match status" value="1"/>
</dbReference>
<evidence type="ECO:0000313" key="3">
    <source>
        <dbReference type="Proteomes" id="UP001168528"/>
    </source>
</evidence>
<comment type="caution">
    <text evidence="2">The sequence shown here is derived from an EMBL/GenBank/DDBJ whole genome shotgun (WGS) entry which is preliminary data.</text>
</comment>
<evidence type="ECO:0000256" key="1">
    <source>
        <dbReference type="SAM" id="SignalP"/>
    </source>
</evidence>
<keyword evidence="3" id="KW-1185">Reference proteome</keyword>
<sequence length="351" mass="38696">MKRLFVLLLPILLLTTCVQQIGVDLPDASEKLVVDGLISTLPGPYTVKLTKTAKYTTGSDGTNFLVPGATVRISDDAGTSEILQETSPGIYKTQAGGIQGQVGRRYTLSIETADGKKYQSQPELIKATPAIENIYYEFVEGSPGIEEGFYVYVDTRDPAATEDFYRWNWVHYEKIQYCFNETVPPSTTPTILTCCSDCWEIKRCNGCVNVASDRLTNGALISRQLVAVVPYNSRSKYFLYYEQHSLTREAFKFWQALEDQSKNVGGIFDKPPATVRGNIGNVTDAEEIVLGYFGASDIKANGIQIDRSTVAKNPSGPLPVVAPPSSGPPPPCYPCYESILRTPITPPYWVE</sequence>
<name>A0ABT8R0Q6_9BACT</name>
<protein>
    <submittedName>
        <fullName evidence="2">DUF4249 domain-containing protein</fullName>
    </submittedName>
</protein>
<dbReference type="Proteomes" id="UP001168528">
    <property type="component" value="Unassembled WGS sequence"/>
</dbReference>
<feature type="chain" id="PRO_5046942296" evidence="1">
    <location>
        <begin position="22"/>
        <end position="351"/>
    </location>
</feature>